<feature type="domain" description="Glycosyl hydrolase family 30 beta sandwich" evidence="6">
    <location>
        <begin position="383"/>
        <end position="448"/>
    </location>
</feature>
<dbReference type="PANTHER" id="PTHR11069">
    <property type="entry name" value="GLUCOSYLCERAMIDASE"/>
    <property type="match status" value="1"/>
</dbReference>
<reference evidence="7 8" key="1">
    <citation type="submission" date="2018-08" db="EMBL/GenBank/DDBJ databases">
        <title>A genome reference for cultivated species of the human gut microbiota.</title>
        <authorList>
            <person name="Zou Y."/>
            <person name="Xue W."/>
            <person name="Luo G."/>
        </authorList>
    </citation>
    <scope>NUCLEOTIDE SEQUENCE [LARGE SCALE GENOMIC DNA]</scope>
    <source>
        <strain evidence="7 8">AF24-4</strain>
    </source>
</reference>
<dbReference type="Pfam" id="PF17189">
    <property type="entry name" value="Glyco_hydro_30C"/>
    <property type="match status" value="1"/>
</dbReference>
<gene>
    <name evidence="7" type="ORF">DWY29_09350</name>
</gene>
<sequence length="450" mass="51177">MKIITTDYENKKFWEETEKESALMGDCMHVVNICPDVTYQTFHGFGGALTEAAAHVYAGMSKEKQDEIIEAYFGKTGLRYNIGRIHMNSCDFALGNYTYVEEGDDKLETFDISHDRKEILPFLAAANAKTAEGTNTKGLKLLMSPWSPPAFMKTNGEMNHGGKLKDEYYAAWAEYFVKFIRAYQEAGADIQWLTVQNEPMAVQTWDSCIYTSEDESRFVRDYLGPKLEDAGLSDIGIFVWDHNKEEGYQRFKEVIADEKTRNYVKGEAIHWYTGDHFETIEMVRKRYPEKEIFFTEGCVEYSRFADSGEIYKAEMYAHDILGNLNAGINASLDWNLLLDEKGGPNHVGNFCAAPIMCAPGEDSYEKRLTYYYIGHFSRYIKEGAVKIGTSRYTDGIEVTAFLNPDGERVAVILNKSEKEVPYTLREMTKDAGYQGVEGVIAPHSIQTIVY</sequence>
<dbReference type="SUPFAM" id="SSF51445">
    <property type="entry name" value="(Trans)glycosidases"/>
    <property type="match status" value="1"/>
</dbReference>
<dbReference type="PANTHER" id="PTHR11069:SF23">
    <property type="entry name" value="LYSOSOMAL ACID GLUCOSYLCERAMIDASE"/>
    <property type="match status" value="1"/>
</dbReference>
<dbReference type="AlphaFoldDB" id="A0A3R5WFD5"/>
<evidence type="ECO:0000256" key="3">
    <source>
        <dbReference type="ARBA" id="ARBA00022801"/>
    </source>
</evidence>
<evidence type="ECO:0000256" key="4">
    <source>
        <dbReference type="RuleBase" id="RU361188"/>
    </source>
</evidence>
<comment type="similarity">
    <text evidence="1 4">Belongs to the glycosyl hydrolase 30 family.</text>
</comment>
<dbReference type="Pfam" id="PF02055">
    <property type="entry name" value="Glyco_hydro_30"/>
    <property type="match status" value="1"/>
</dbReference>
<evidence type="ECO:0000313" key="7">
    <source>
        <dbReference type="EMBL" id="RGR68093.1"/>
    </source>
</evidence>
<evidence type="ECO:0000259" key="6">
    <source>
        <dbReference type="Pfam" id="PF17189"/>
    </source>
</evidence>
<organism evidence="7 8">
    <name type="scientific">Roseburia inulinivorans</name>
    <dbReference type="NCBI Taxonomy" id="360807"/>
    <lineage>
        <taxon>Bacteria</taxon>
        <taxon>Bacillati</taxon>
        <taxon>Bacillota</taxon>
        <taxon>Clostridia</taxon>
        <taxon>Lachnospirales</taxon>
        <taxon>Lachnospiraceae</taxon>
        <taxon>Roseburia</taxon>
    </lineage>
</organism>
<dbReference type="RefSeq" id="WP_118126074.1">
    <property type="nucleotide sequence ID" value="NZ_QRUN01000011.1"/>
</dbReference>
<keyword evidence="3 4" id="KW-0378">Hydrolase</keyword>
<evidence type="ECO:0000259" key="5">
    <source>
        <dbReference type="Pfam" id="PF02055"/>
    </source>
</evidence>
<dbReference type="GO" id="GO:0004348">
    <property type="term" value="F:glucosylceramidase activity"/>
    <property type="evidence" value="ECO:0007669"/>
    <property type="project" value="InterPro"/>
</dbReference>
<accession>A0A3R5WFD5</accession>
<dbReference type="Proteomes" id="UP000285820">
    <property type="component" value="Unassembled WGS sequence"/>
</dbReference>
<dbReference type="EMBL" id="QRUN01000011">
    <property type="protein sequence ID" value="RGR68093.1"/>
    <property type="molecule type" value="Genomic_DNA"/>
</dbReference>
<proteinExistence type="inferred from homology"/>
<dbReference type="GO" id="GO:0006680">
    <property type="term" value="P:glucosylceramide catabolic process"/>
    <property type="evidence" value="ECO:0007669"/>
    <property type="project" value="TreeGrafter"/>
</dbReference>
<evidence type="ECO:0000256" key="1">
    <source>
        <dbReference type="ARBA" id="ARBA00005382"/>
    </source>
</evidence>
<keyword evidence="4" id="KW-0326">Glycosidase</keyword>
<dbReference type="Gene3D" id="2.60.40.1180">
    <property type="entry name" value="Golgi alpha-mannosidase II"/>
    <property type="match status" value="1"/>
</dbReference>
<dbReference type="GO" id="GO:0016020">
    <property type="term" value="C:membrane"/>
    <property type="evidence" value="ECO:0007669"/>
    <property type="project" value="GOC"/>
</dbReference>
<keyword evidence="2" id="KW-0732">Signal</keyword>
<dbReference type="Gene3D" id="3.20.20.80">
    <property type="entry name" value="Glycosidases"/>
    <property type="match status" value="1"/>
</dbReference>
<evidence type="ECO:0000313" key="8">
    <source>
        <dbReference type="Proteomes" id="UP000285820"/>
    </source>
</evidence>
<dbReference type="InterPro" id="IPR017853">
    <property type="entry name" value="GH"/>
</dbReference>
<dbReference type="InterPro" id="IPR033452">
    <property type="entry name" value="GH30_C"/>
</dbReference>
<dbReference type="InterPro" id="IPR001139">
    <property type="entry name" value="Glyco_hydro_30"/>
</dbReference>
<evidence type="ECO:0000256" key="2">
    <source>
        <dbReference type="ARBA" id="ARBA00022729"/>
    </source>
</evidence>
<comment type="caution">
    <text evidence="7">The sequence shown here is derived from an EMBL/GenBank/DDBJ whole genome shotgun (WGS) entry which is preliminary data.</text>
</comment>
<dbReference type="InterPro" id="IPR013780">
    <property type="entry name" value="Glyco_hydro_b"/>
</dbReference>
<dbReference type="PRINTS" id="PR00843">
    <property type="entry name" value="GLHYDRLASE30"/>
</dbReference>
<feature type="domain" description="Glycosyl hydrolase family 30 TIM-barrel" evidence="5">
    <location>
        <begin position="43"/>
        <end position="380"/>
    </location>
</feature>
<protein>
    <submittedName>
        <fullName evidence="7">Glucosylceramidase</fullName>
    </submittedName>
</protein>
<name>A0A3R5WFD5_9FIRM</name>
<dbReference type="InterPro" id="IPR033453">
    <property type="entry name" value="Glyco_hydro_30_TIM-barrel"/>
</dbReference>